<accession>A0A0L0NTG5</accession>
<reference evidence="2" key="1">
    <citation type="journal article" date="2015" name="BMC Genomics">
        <title>Draft genome of a commonly misdiagnosed multidrug resistant pathogen Candida auris.</title>
        <authorList>
            <person name="Chatterjee S."/>
            <person name="Alampalli S.V."/>
            <person name="Nageshan R.K."/>
            <person name="Chettiar S.T."/>
            <person name="Joshi S."/>
            <person name="Tatu U.S."/>
        </authorList>
    </citation>
    <scope>NUCLEOTIDE SEQUENCE [LARGE SCALE GENOMIC DNA]</scope>
    <source>
        <strain evidence="2">6684</strain>
    </source>
</reference>
<protein>
    <submittedName>
        <fullName evidence="1">Uncharacterized protein</fullName>
    </submittedName>
</protein>
<evidence type="ECO:0000313" key="1">
    <source>
        <dbReference type="EMBL" id="KND97456.1"/>
    </source>
</evidence>
<dbReference type="VEuPathDB" id="FungiDB:QG37_05840"/>
<proteinExistence type="predicted"/>
<dbReference type="Proteomes" id="UP000037122">
    <property type="component" value="Unassembled WGS sequence"/>
</dbReference>
<gene>
    <name evidence="1" type="ORF">QG37_05840</name>
</gene>
<evidence type="ECO:0000313" key="2">
    <source>
        <dbReference type="Proteomes" id="UP000037122"/>
    </source>
</evidence>
<comment type="caution">
    <text evidence="1">The sequence shown here is derived from an EMBL/GenBank/DDBJ whole genome shotgun (WGS) entry which is preliminary data.</text>
</comment>
<sequence>MHIHEGQKEAECYQQGSVAASGAFVAMFSVRNGCEIVAAKGMGSRMNVILASPLRDKLSQFSLRSGH</sequence>
<dbReference type="EMBL" id="LGST01000041">
    <property type="protein sequence ID" value="KND97456.1"/>
    <property type="molecule type" value="Genomic_DNA"/>
</dbReference>
<organism evidence="1 2">
    <name type="scientific">Candidozyma auris</name>
    <name type="common">Yeast</name>
    <name type="synonym">Candida auris</name>
    <dbReference type="NCBI Taxonomy" id="498019"/>
    <lineage>
        <taxon>Eukaryota</taxon>
        <taxon>Fungi</taxon>
        <taxon>Dikarya</taxon>
        <taxon>Ascomycota</taxon>
        <taxon>Saccharomycotina</taxon>
        <taxon>Pichiomycetes</taxon>
        <taxon>Metschnikowiaceae</taxon>
        <taxon>Candidozyma</taxon>
    </lineage>
</organism>
<name>A0A0L0NTG5_CANAR</name>
<dbReference type="AlphaFoldDB" id="A0A0L0NTG5"/>